<proteinExistence type="predicted"/>
<reference evidence="10 11" key="1">
    <citation type="journal article" date="2018" name="Gigascience">
        <title>Genomes of trombidid mites reveal novel predicted allergens and laterally-transferred genes associated with secondary metabolism.</title>
        <authorList>
            <person name="Dong X."/>
            <person name="Chaisiri K."/>
            <person name="Xia D."/>
            <person name="Armstrong S.D."/>
            <person name="Fang Y."/>
            <person name="Donnelly M.J."/>
            <person name="Kadowaki T."/>
            <person name="McGarry J.W."/>
            <person name="Darby A.C."/>
            <person name="Makepeace B.L."/>
        </authorList>
    </citation>
    <scope>NUCLEOTIDE SEQUENCE [LARGE SCALE GENOMIC DNA]</scope>
    <source>
        <strain evidence="10">UoL-UT</strain>
    </source>
</reference>
<dbReference type="SUPFAM" id="SSF49265">
    <property type="entry name" value="Fibronectin type III"/>
    <property type="match status" value="1"/>
</dbReference>
<organism evidence="10 11">
    <name type="scientific">Leptotrombidium deliense</name>
    <dbReference type="NCBI Taxonomy" id="299467"/>
    <lineage>
        <taxon>Eukaryota</taxon>
        <taxon>Metazoa</taxon>
        <taxon>Ecdysozoa</taxon>
        <taxon>Arthropoda</taxon>
        <taxon>Chelicerata</taxon>
        <taxon>Arachnida</taxon>
        <taxon>Acari</taxon>
        <taxon>Acariformes</taxon>
        <taxon>Trombidiformes</taxon>
        <taxon>Prostigmata</taxon>
        <taxon>Anystina</taxon>
        <taxon>Parasitengona</taxon>
        <taxon>Trombiculoidea</taxon>
        <taxon>Trombiculidae</taxon>
        <taxon>Leptotrombidium</taxon>
    </lineage>
</organism>
<dbReference type="InterPro" id="IPR036116">
    <property type="entry name" value="FN3_sf"/>
</dbReference>
<dbReference type="InterPro" id="IPR051622">
    <property type="entry name" value="R-tyr_protein_phosphatases"/>
</dbReference>
<dbReference type="EMBL" id="NCKV01024518">
    <property type="protein sequence ID" value="RWS19598.1"/>
    <property type="molecule type" value="Genomic_DNA"/>
</dbReference>
<accession>A0A443RWU0</accession>
<dbReference type="InterPro" id="IPR057598">
    <property type="entry name" value="Fn3_PTPRU"/>
</dbReference>
<evidence type="ECO:0000259" key="9">
    <source>
        <dbReference type="PROSITE" id="PS50853"/>
    </source>
</evidence>
<feature type="domain" description="Fibronectin type-III" evidence="9">
    <location>
        <begin position="1"/>
        <end position="89"/>
    </location>
</feature>
<evidence type="ECO:0000256" key="5">
    <source>
        <dbReference type="ARBA" id="ARBA00022989"/>
    </source>
</evidence>
<dbReference type="Proteomes" id="UP000288716">
    <property type="component" value="Unassembled WGS sequence"/>
</dbReference>
<evidence type="ECO:0000313" key="10">
    <source>
        <dbReference type="EMBL" id="RWS19598.1"/>
    </source>
</evidence>
<evidence type="ECO:0000256" key="8">
    <source>
        <dbReference type="ARBA" id="ARBA00023180"/>
    </source>
</evidence>
<gene>
    <name evidence="10" type="ORF">B4U80_01628</name>
</gene>
<dbReference type="InterPro" id="IPR013783">
    <property type="entry name" value="Ig-like_fold"/>
</dbReference>
<evidence type="ECO:0000256" key="7">
    <source>
        <dbReference type="ARBA" id="ARBA00023157"/>
    </source>
</evidence>
<keyword evidence="7" id="KW-1015">Disulfide bond</keyword>
<comment type="caution">
    <text evidence="10">The sequence shown here is derived from an EMBL/GenBank/DDBJ whole genome shotgun (WGS) entry which is preliminary data.</text>
</comment>
<dbReference type="PANTHER" id="PTHR24051:SF13">
    <property type="entry name" value="TYROSINE-PROTEIN KINASE RECEPTOR TIE-2-LIKE"/>
    <property type="match status" value="1"/>
</dbReference>
<dbReference type="STRING" id="299467.A0A443RWU0"/>
<dbReference type="Pfam" id="PF00041">
    <property type="entry name" value="fn3"/>
    <property type="match status" value="1"/>
</dbReference>
<dbReference type="Gene3D" id="2.60.40.10">
    <property type="entry name" value="Immunoglobulins"/>
    <property type="match status" value="1"/>
</dbReference>
<dbReference type="Pfam" id="PF23144">
    <property type="entry name" value="Fn3_PTPRU"/>
    <property type="match status" value="1"/>
</dbReference>
<dbReference type="PROSITE" id="PS50853">
    <property type="entry name" value="FN3"/>
    <property type="match status" value="1"/>
</dbReference>
<keyword evidence="11" id="KW-1185">Reference proteome</keyword>
<evidence type="ECO:0000256" key="4">
    <source>
        <dbReference type="ARBA" id="ARBA00022737"/>
    </source>
</evidence>
<evidence type="ECO:0000256" key="2">
    <source>
        <dbReference type="ARBA" id="ARBA00022692"/>
    </source>
</evidence>
<evidence type="ECO:0000256" key="6">
    <source>
        <dbReference type="ARBA" id="ARBA00023136"/>
    </source>
</evidence>
<keyword evidence="6" id="KW-0472">Membrane</keyword>
<comment type="subcellular location">
    <subcellularLocation>
        <location evidence="1">Membrane</location>
        <topology evidence="1">Single-pass type I membrane protein</topology>
    </subcellularLocation>
</comment>
<keyword evidence="2" id="KW-0812">Transmembrane</keyword>
<sequence>MTISWKQPTKLNPVRYKITYGAYKEFYDSNGVLQELPFWKNTIFLFANRTEHTIENLMPFTSYQVNVTAITADESFKPTAKITVTTAMAAPKPMVKPDFLQTINGTIFAVLLPQASEEHGPISHYYVAVIPEDETSKNPDEFTIEELSATPLEGNGPYIAGKFPRRSMPHMFNLGDQKMYGGYINRPLRQNESYKIFVRAVVDNPFKVFENIINY</sequence>
<dbReference type="OrthoDB" id="10253954at2759"/>
<dbReference type="CDD" id="cd00063">
    <property type="entry name" value="FN3"/>
    <property type="match status" value="1"/>
</dbReference>
<evidence type="ECO:0000256" key="3">
    <source>
        <dbReference type="ARBA" id="ARBA00022729"/>
    </source>
</evidence>
<name>A0A443RWU0_9ACAR</name>
<dbReference type="InterPro" id="IPR003961">
    <property type="entry name" value="FN3_dom"/>
</dbReference>
<dbReference type="AlphaFoldDB" id="A0A443RWU0"/>
<dbReference type="PANTHER" id="PTHR24051">
    <property type="entry name" value="SUSHI DOMAIN-CONTAINING PROTEIN 1"/>
    <property type="match status" value="1"/>
</dbReference>
<dbReference type="GO" id="GO:0016020">
    <property type="term" value="C:membrane"/>
    <property type="evidence" value="ECO:0007669"/>
    <property type="project" value="UniProtKB-SubCell"/>
</dbReference>
<keyword evidence="8" id="KW-0325">Glycoprotein</keyword>
<keyword evidence="5" id="KW-1133">Transmembrane helix</keyword>
<keyword evidence="4" id="KW-0677">Repeat</keyword>
<keyword evidence="3" id="KW-0732">Signal</keyword>
<evidence type="ECO:0000256" key="1">
    <source>
        <dbReference type="ARBA" id="ARBA00004479"/>
    </source>
</evidence>
<dbReference type="VEuPathDB" id="VectorBase:LDEU012442"/>
<protein>
    <submittedName>
        <fullName evidence="10">Tyrosine-protein phosphatase Lar-like protein</fullName>
    </submittedName>
</protein>
<evidence type="ECO:0000313" key="11">
    <source>
        <dbReference type="Proteomes" id="UP000288716"/>
    </source>
</evidence>